<dbReference type="PANTHER" id="PTHR43133:SF46">
    <property type="entry name" value="RNA POLYMERASE SIGMA-70 FACTOR ECF SUBFAMILY"/>
    <property type="match status" value="1"/>
</dbReference>
<keyword evidence="2" id="KW-0805">Transcription regulation</keyword>
<dbReference type="Proteomes" id="UP000806522">
    <property type="component" value="Unassembled WGS sequence"/>
</dbReference>
<comment type="similarity">
    <text evidence="1">Belongs to the sigma-70 factor family. ECF subfamily.</text>
</comment>
<dbReference type="InterPro" id="IPR039425">
    <property type="entry name" value="RNA_pol_sigma-70-like"/>
</dbReference>
<dbReference type="InterPro" id="IPR013249">
    <property type="entry name" value="RNA_pol_sigma70_r4_t2"/>
</dbReference>
<dbReference type="InterPro" id="IPR014284">
    <property type="entry name" value="RNA_pol_sigma-70_dom"/>
</dbReference>
<dbReference type="SUPFAM" id="SSF88946">
    <property type="entry name" value="Sigma2 domain of RNA polymerase sigma factors"/>
    <property type="match status" value="1"/>
</dbReference>
<dbReference type="SUPFAM" id="SSF88659">
    <property type="entry name" value="Sigma3 and sigma4 domains of RNA polymerase sigma factors"/>
    <property type="match status" value="1"/>
</dbReference>
<dbReference type="CDD" id="cd06171">
    <property type="entry name" value="Sigma70_r4"/>
    <property type="match status" value="1"/>
</dbReference>
<evidence type="ECO:0000256" key="3">
    <source>
        <dbReference type="ARBA" id="ARBA00023082"/>
    </source>
</evidence>
<reference evidence="7" key="1">
    <citation type="submission" date="2019-04" db="EMBL/GenBank/DDBJ databases">
        <title>Evolution of Biomass-Degrading Anaerobic Consortia Revealed by Metagenomics.</title>
        <authorList>
            <person name="Peng X."/>
        </authorList>
    </citation>
    <scope>NUCLEOTIDE SEQUENCE</scope>
    <source>
        <strain evidence="7">SIG140</strain>
    </source>
</reference>
<evidence type="ECO:0000256" key="4">
    <source>
        <dbReference type="ARBA" id="ARBA00023163"/>
    </source>
</evidence>
<evidence type="ECO:0000313" key="7">
    <source>
        <dbReference type="EMBL" id="MBE6272106.1"/>
    </source>
</evidence>
<evidence type="ECO:0000313" key="8">
    <source>
        <dbReference type="Proteomes" id="UP000806522"/>
    </source>
</evidence>
<dbReference type="PANTHER" id="PTHR43133">
    <property type="entry name" value="RNA POLYMERASE ECF-TYPE SIGMA FACTO"/>
    <property type="match status" value="1"/>
</dbReference>
<dbReference type="NCBIfam" id="TIGR02985">
    <property type="entry name" value="Sig70_bacteroi1"/>
    <property type="match status" value="1"/>
</dbReference>
<dbReference type="InterPro" id="IPR036388">
    <property type="entry name" value="WH-like_DNA-bd_sf"/>
</dbReference>
<feature type="domain" description="RNA polymerase sigma-70 region 2" evidence="5">
    <location>
        <begin position="23"/>
        <end position="88"/>
    </location>
</feature>
<evidence type="ECO:0000259" key="6">
    <source>
        <dbReference type="Pfam" id="PF08281"/>
    </source>
</evidence>
<dbReference type="InterPro" id="IPR007627">
    <property type="entry name" value="RNA_pol_sigma70_r2"/>
</dbReference>
<comment type="caution">
    <text evidence="7">The sequence shown here is derived from an EMBL/GenBank/DDBJ whole genome shotgun (WGS) entry which is preliminary data.</text>
</comment>
<dbReference type="AlphaFoldDB" id="A0A9D5P326"/>
<organism evidence="7 8">
    <name type="scientific">Xylanibacter ruminicola</name>
    <name type="common">Prevotella ruminicola</name>
    <dbReference type="NCBI Taxonomy" id="839"/>
    <lineage>
        <taxon>Bacteria</taxon>
        <taxon>Pseudomonadati</taxon>
        <taxon>Bacteroidota</taxon>
        <taxon>Bacteroidia</taxon>
        <taxon>Bacteroidales</taxon>
        <taxon>Prevotellaceae</taxon>
        <taxon>Xylanibacter</taxon>
    </lineage>
</organism>
<gene>
    <name evidence="7" type="ORF">E7101_14355</name>
</gene>
<keyword evidence="3" id="KW-0731">Sigma factor</keyword>
<dbReference type="Pfam" id="PF08281">
    <property type="entry name" value="Sigma70_r4_2"/>
    <property type="match status" value="1"/>
</dbReference>
<dbReference type="GO" id="GO:0003677">
    <property type="term" value="F:DNA binding"/>
    <property type="evidence" value="ECO:0007669"/>
    <property type="project" value="InterPro"/>
</dbReference>
<dbReference type="NCBIfam" id="TIGR02937">
    <property type="entry name" value="sigma70-ECF"/>
    <property type="match status" value="1"/>
</dbReference>
<keyword evidence="4" id="KW-0804">Transcription</keyword>
<evidence type="ECO:0000256" key="1">
    <source>
        <dbReference type="ARBA" id="ARBA00010641"/>
    </source>
</evidence>
<proteinExistence type="inferred from homology"/>
<dbReference type="EMBL" id="SUYC01000024">
    <property type="protein sequence ID" value="MBE6272106.1"/>
    <property type="molecule type" value="Genomic_DNA"/>
</dbReference>
<dbReference type="InterPro" id="IPR013325">
    <property type="entry name" value="RNA_pol_sigma_r2"/>
</dbReference>
<name>A0A9D5P326_XYLRU</name>
<dbReference type="Pfam" id="PF04542">
    <property type="entry name" value="Sigma70_r2"/>
    <property type="match status" value="1"/>
</dbReference>
<feature type="domain" description="RNA polymerase sigma factor 70 region 4 type 2" evidence="6">
    <location>
        <begin position="124"/>
        <end position="174"/>
    </location>
</feature>
<evidence type="ECO:0000256" key="2">
    <source>
        <dbReference type="ARBA" id="ARBA00023015"/>
    </source>
</evidence>
<dbReference type="Gene3D" id="1.10.1740.10">
    <property type="match status" value="1"/>
</dbReference>
<dbReference type="GO" id="GO:0016987">
    <property type="term" value="F:sigma factor activity"/>
    <property type="evidence" value="ECO:0007669"/>
    <property type="project" value="UniProtKB-KW"/>
</dbReference>
<dbReference type="Gene3D" id="1.10.10.10">
    <property type="entry name" value="Winged helix-like DNA-binding domain superfamily/Winged helix DNA-binding domain"/>
    <property type="match status" value="1"/>
</dbReference>
<protein>
    <submittedName>
        <fullName evidence="7">RNA polymerase sigma-70 factor</fullName>
    </submittedName>
</protein>
<accession>A0A9D5P326</accession>
<dbReference type="InterPro" id="IPR014327">
    <property type="entry name" value="RNA_pol_sigma70_bacteroid"/>
</dbReference>
<sequence>MEQTESLIVEQLKKGNERAYKFLYEQHYQILCHVAAQYVKDDFLAETIVGDVIFHLWEIRESLEINNNLRSYLLQSVKHRCMDYLKSQYHQKELTALQDFPVLNYIKGDDYPLGRLLEQELEGEIMQAIDNLPEECGRVFRMSRFEEKKYEEIARELNISVNTVKYHIKRALTLLHEELGKYLTAAIVLLLEQLQ</sequence>
<evidence type="ECO:0000259" key="5">
    <source>
        <dbReference type="Pfam" id="PF04542"/>
    </source>
</evidence>
<dbReference type="GO" id="GO:0006352">
    <property type="term" value="P:DNA-templated transcription initiation"/>
    <property type="evidence" value="ECO:0007669"/>
    <property type="project" value="InterPro"/>
</dbReference>
<dbReference type="InterPro" id="IPR013324">
    <property type="entry name" value="RNA_pol_sigma_r3/r4-like"/>
</dbReference>